<dbReference type="PANTHER" id="PTHR45791">
    <property type="entry name" value="CALCIUM AND INTEGRIN BINDING FAMILY MEMBER 2"/>
    <property type="match status" value="1"/>
</dbReference>
<evidence type="ECO:0000256" key="2">
    <source>
        <dbReference type="ARBA" id="ARBA00022737"/>
    </source>
</evidence>
<name>A0AAJ7FFG0_CEPCN</name>
<dbReference type="CDD" id="cd00051">
    <property type="entry name" value="EFh"/>
    <property type="match status" value="1"/>
</dbReference>
<evidence type="ECO:0000313" key="6">
    <source>
        <dbReference type="Proteomes" id="UP000694920"/>
    </source>
</evidence>
<dbReference type="PANTHER" id="PTHR45791:SF9">
    <property type="entry name" value="FREQUENIN-1-LIKE PROTEIN"/>
    <property type="match status" value="1"/>
</dbReference>
<evidence type="ECO:0000256" key="1">
    <source>
        <dbReference type="ARBA" id="ARBA00022723"/>
    </source>
</evidence>
<organism evidence="6 7">
    <name type="scientific">Cephus cinctus</name>
    <name type="common">Wheat stem sawfly</name>
    <dbReference type="NCBI Taxonomy" id="211228"/>
    <lineage>
        <taxon>Eukaryota</taxon>
        <taxon>Metazoa</taxon>
        <taxon>Ecdysozoa</taxon>
        <taxon>Arthropoda</taxon>
        <taxon>Hexapoda</taxon>
        <taxon>Insecta</taxon>
        <taxon>Pterygota</taxon>
        <taxon>Neoptera</taxon>
        <taxon>Endopterygota</taxon>
        <taxon>Hymenoptera</taxon>
        <taxon>Cephoidea</taxon>
        <taxon>Cephidae</taxon>
        <taxon>Cephus</taxon>
    </lineage>
</organism>
<feature type="domain" description="EF-hand" evidence="5">
    <location>
        <begin position="150"/>
        <end position="185"/>
    </location>
</feature>
<dbReference type="GeneID" id="107264894"/>
<dbReference type="Proteomes" id="UP000694920">
    <property type="component" value="Unplaced"/>
</dbReference>
<keyword evidence="4" id="KW-0460">Magnesium</keyword>
<dbReference type="InterPro" id="IPR002048">
    <property type="entry name" value="EF_hand_dom"/>
</dbReference>
<proteinExistence type="predicted"/>
<gene>
    <name evidence="7" type="primary">LOC107264894</name>
</gene>
<evidence type="ECO:0000259" key="5">
    <source>
        <dbReference type="PROSITE" id="PS50222"/>
    </source>
</evidence>
<evidence type="ECO:0000256" key="4">
    <source>
        <dbReference type="ARBA" id="ARBA00022842"/>
    </source>
</evidence>
<evidence type="ECO:0000313" key="7">
    <source>
        <dbReference type="RefSeq" id="XP_015589161.1"/>
    </source>
</evidence>
<dbReference type="PROSITE" id="PS00018">
    <property type="entry name" value="EF_HAND_1"/>
    <property type="match status" value="2"/>
</dbReference>
<dbReference type="RefSeq" id="XP_015589161.1">
    <property type="nucleotide sequence ID" value="XM_015733675.2"/>
</dbReference>
<sequence length="193" mass="22235">MGNSKSVRVGITQEMLEEYTQLTYLTKAEIHHIFKLFKTLGTEELSKDIYHRFPVDDILKILPQIRHNPFRESVLRVFSSEQDSCMSFDDVLDLCSALSDNCPEYVRAAWAFQIFDFDGDNQVSLDDLIEAVERLTGFNENGQIRIDRQSAEHIAQMVLEEMDLDHTGSIGPQEFVHTVARMPEFAQTFQLMP</sequence>
<dbReference type="KEGG" id="ccin:107264894"/>
<dbReference type="InterPro" id="IPR018247">
    <property type="entry name" value="EF_Hand_1_Ca_BS"/>
</dbReference>
<dbReference type="SMART" id="SM00054">
    <property type="entry name" value="EFh"/>
    <property type="match status" value="2"/>
</dbReference>
<dbReference type="GO" id="GO:0005509">
    <property type="term" value="F:calcium ion binding"/>
    <property type="evidence" value="ECO:0007669"/>
    <property type="project" value="InterPro"/>
</dbReference>
<keyword evidence="6" id="KW-1185">Reference proteome</keyword>
<protein>
    <submittedName>
        <fullName evidence="7">Calcium and integrin-binding protein 1</fullName>
    </submittedName>
</protein>
<dbReference type="Pfam" id="PF13499">
    <property type="entry name" value="EF-hand_7"/>
    <property type="match status" value="1"/>
</dbReference>
<evidence type="ECO:0000256" key="3">
    <source>
        <dbReference type="ARBA" id="ARBA00022837"/>
    </source>
</evidence>
<dbReference type="GO" id="GO:0007229">
    <property type="term" value="P:integrin-mediated signaling pathway"/>
    <property type="evidence" value="ECO:0007669"/>
    <property type="project" value="UniProtKB-KW"/>
</dbReference>
<dbReference type="FunFam" id="1.10.238.10:FF:000079">
    <property type="entry name" value="Calcium and integrin-binding family member 2"/>
    <property type="match status" value="1"/>
</dbReference>
<dbReference type="InterPro" id="IPR051433">
    <property type="entry name" value="CIBP"/>
</dbReference>
<accession>A0AAJ7FFG0</accession>
<dbReference type="Gene3D" id="1.10.238.10">
    <property type="entry name" value="EF-hand"/>
    <property type="match status" value="2"/>
</dbReference>
<keyword evidence="2" id="KW-0677">Repeat</keyword>
<reference evidence="7" key="1">
    <citation type="submission" date="2025-08" db="UniProtKB">
        <authorList>
            <consortium name="RefSeq"/>
        </authorList>
    </citation>
    <scope>IDENTIFICATION</scope>
</reference>
<keyword evidence="7" id="KW-0401">Integrin</keyword>
<dbReference type="SUPFAM" id="SSF47473">
    <property type="entry name" value="EF-hand"/>
    <property type="match status" value="1"/>
</dbReference>
<dbReference type="AlphaFoldDB" id="A0AAJ7FFG0"/>
<keyword evidence="1" id="KW-0479">Metal-binding</keyword>
<dbReference type="InterPro" id="IPR011992">
    <property type="entry name" value="EF-hand-dom_pair"/>
</dbReference>
<feature type="domain" description="EF-hand" evidence="5">
    <location>
        <begin position="103"/>
        <end position="138"/>
    </location>
</feature>
<keyword evidence="3" id="KW-0106">Calcium</keyword>
<dbReference type="GO" id="GO:0000287">
    <property type="term" value="F:magnesium ion binding"/>
    <property type="evidence" value="ECO:0007669"/>
    <property type="project" value="TreeGrafter"/>
</dbReference>
<dbReference type="PROSITE" id="PS50222">
    <property type="entry name" value="EF_HAND_2"/>
    <property type="match status" value="2"/>
</dbReference>